<accession>A0ABS2WT67</accession>
<dbReference type="RefSeq" id="WP_205459370.1">
    <property type="nucleotide sequence ID" value="NZ_JAFHKK010000018.1"/>
</dbReference>
<reference evidence="2 3" key="3">
    <citation type="submission" date="2021-02" db="EMBL/GenBank/DDBJ databases">
        <authorList>
            <person name="Merkel A.Y."/>
        </authorList>
    </citation>
    <scope>NUCLEOTIDE SEQUENCE [LARGE SCALE GENOMIC DNA]</scope>
    <source>
        <strain evidence="2 3">T05b</strain>
    </source>
</reference>
<dbReference type="InterPro" id="IPR012336">
    <property type="entry name" value="Thioredoxin-like_fold"/>
</dbReference>
<reference evidence="3" key="1">
    <citation type="submission" date="2021-02" db="EMBL/GenBank/DDBJ databases">
        <title>Sulfurospirillum tamanensis sp. nov.</title>
        <authorList>
            <person name="Merkel A.Y."/>
        </authorList>
    </citation>
    <scope>NUCLEOTIDE SEQUENCE [LARGE SCALE GENOMIC DNA]</scope>
    <source>
        <strain evidence="3">T05b</strain>
    </source>
</reference>
<proteinExistence type="predicted"/>
<name>A0ABS2WT67_9BACT</name>
<dbReference type="InterPro" id="IPR036249">
    <property type="entry name" value="Thioredoxin-like_sf"/>
</dbReference>
<evidence type="ECO:0000313" key="2">
    <source>
        <dbReference type="EMBL" id="MBN2964821.1"/>
    </source>
</evidence>
<dbReference type="Proteomes" id="UP000703590">
    <property type="component" value="Unassembled WGS sequence"/>
</dbReference>
<evidence type="ECO:0000259" key="1">
    <source>
        <dbReference type="Pfam" id="PF13098"/>
    </source>
</evidence>
<dbReference type="EMBL" id="JAFHKK010000018">
    <property type="protein sequence ID" value="MBN2964821.1"/>
    <property type="molecule type" value="Genomic_DNA"/>
</dbReference>
<dbReference type="Pfam" id="PF13098">
    <property type="entry name" value="Thioredoxin_2"/>
    <property type="match status" value="1"/>
</dbReference>
<reference evidence="2 3" key="2">
    <citation type="submission" date="2021-02" db="EMBL/GenBank/DDBJ databases">
        <title>Sulfurospirillum tamanensis sp. nov.</title>
        <authorList>
            <person name="Frolova A."/>
            <person name="Merkel A."/>
            <person name="Slobodkin A."/>
        </authorList>
    </citation>
    <scope>NUCLEOTIDE SEQUENCE [LARGE SCALE GENOMIC DNA]</scope>
    <source>
        <strain evidence="2 3">T05b</strain>
    </source>
</reference>
<sequence>MRWFVGVMCVVCFGFAGLFEQAIEEAKKEEKLVWVFVEIPRCPWCARMRHELLESGVYDEALSGLYVVVPLGREEAIAKGLRAEYFPTSFLIDPTNGETLEMLPGYMKSEDFIEYLKLVYEIEQGDK</sequence>
<evidence type="ECO:0000313" key="3">
    <source>
        <dbReference type="Proteomes" id="UP000703590"/>
    </source>
</evidence>
<dbReference type="Gene3D" id="3.40.30.10">
    <property type="entry name" value="Glutaredoxin"/>
    <property type="match status" value="1"/>
</dbReference>
<dbReference type="SUPFAM" id="SSF52833">
    <property type="entry name" value="Thioredoxin-like"/>
    <property type="match status" value="1"/>
</dbReference>
<comment type="caution">
    <text evidence="2">The sequence shown here is derived from an EMBL/GenBank/DDBJ whole genome shotgun (WGS) entry which is preliminary data.</text>
</comment>
<feature type="domain" description="Thioredoxin-like fold" evidence="1">
    <location>
        <begin position="26"/>
        <end position="116"/>
    </location>
</feature>
<gene>
    <name evidence="2" type="ORF">JWV37_08505</name>
</gene>
<organism evidence="2 3">
    <name type="scientific">Sulfurospirillum tamanense</name>
    <dbReference type="NCBI Taxonomy" id="2813362"/>
    <lineage>
        <taxon>Bacteria</taxon>
        <taxon>Pseudomonadati</taxon>
        <taxon>Campylobacterota</taxon>
        <taxon>Epsilonproteobacteria</taxon>
        <taxon>Campylobacterales</taxon>
        <taxon>Sulfurospirillaceae</taxon>
        <taxon>Sulfurospirillum</taxon>
    </lineage>
</organism>
<protein>
    <submittedName>
        <fullName evidence="2">Thioredoxin fold domain-containing protein</fullName>
    </submittedName>
</protein>
<keyword evidence="3" id="KW-1185">Reference proteome</keyword>